<dbReference type="PANTHER" id="PTHR34825">
    <property type="entry name" value="CONSERVED PROTEIN, WITH A WEAK D-GALACTARATE DEHYDRATASE/ALTRONATE HYDROLASE DOMAIN"/>
    <property type="match status" value="1"/>
</dbReference>
<dbReference type="STRING" id="49547.MBCUR_19350"/>
<sequence>MQKLPIGIQTFSKIREKNYLYVDKTEDIFNLIENGEIYFLSRPRRFGKSLLVSTLEELFSANKALFEGLYIYDKWDWDEKYPVIILDFGEIRHNNPENLEKSLHHFLDDTAEDFGIRLNNEDISRKLGELIKKVSKKFNKRVVFLIDEYDKPIIDNVNNFKIADDNRETLSAFYQVLKSNDKFLHFLFLTGVSKFSSTSIFSGLNSPKDLTLHKDYSTICGYTHRELEEHFKEHIDNLGKEESLNYEETLAKIEHWYDGYSWDGENKVYNPFSTLLLFDEREFSNYWFSSGTPAFLIEVLKKENTLKPIVEPIIATKNDLDTFEIENIHPTTLLFQTGYLTIKEKNKKYGAIEYILDTPNYEVRESLINELIMTYTNLSDDHLKELKKKTYTSILNKDSKGFIDVLESIYHRLSYPLKGDDEKYYHGILLVVLYLLGIESQGEVTTYSGRADIIFKIKDKTIITEIKYSSAKSTKTLIKEAFKQVKEKKYYTRHKDENPIYLALAFSKNDIDCEFREKL</sequence>
<reference evidence="2 3" key="1">
    <citation type="submission" date="2016-04" db="EMBL/GenBank/DDBJ databases">
        <title>Genome sequence of Methanobrevibacter curvatus DSM 11111.</title>
        <authorList>
            <person name="Poehlein A."/>
            <person name="Seedorf H."/>
            <person name="Daniel R."/>
        </authorList>
    </citation>
    <scope>NUCLEOTIDE SEQUENCE [LARGE SCALE GENOMIC DNA]</scope>
    <source>
        <strain evidence="2 3">DSM 11111</strain>
    </source>
</reference>
<comment type="caution">
    <text evidence="2">The sequence shown here is derived from an EMBL/GenBank/DDBJ whole genome shotgun (WGS) entry which is preliminary data.</text>
</comment>
<name>A0A162F9Z1_9EURY</name>
<accession>A0A162F9Z1</accession>
<evidence type="ECO:0000313" key="3">
    <source>
        <dbReference type="Proteomes" id="UP000077245"/>
    </source>
</evidence>
<evidence type="ECO:0000313" key="2">
    <source>
        <dbReference type="EMBL" id="KZX10065.1"/>
    </source>
</evidence>
<dbReference type="RefSeq" id="WP_067092741.1">
    <property type="nucleotide sequence ID" value="NZ_LWMV01000226.1"/>
</dbReference>
<dbReference type="SUPFAM" id="SSF52540">
    <property type="entry name" value="P-loop containing nucleoside triphosphate hydrolases"/>
    <property type="match status" value="1"/>
</dbReference>
<dbReference type="Pfam" id="PF08011">
    <property type="entry name" value="PDDEXK_9"/>
    <property type="match status" value="1"/>
</dbReference>
<proteinExistence type="predicted"/>
<evidence type="ECO:0000259" key="1">
    <source>
        <dbReference type="Pfam" id="PF09820"/>
    </source>
</evidence>
<protein>
    <submittedName>
        <fullName evidence="2">Putative AAA-ATPase</fullName>
    </submittedName>
</protein>
<organism evidence="2 3">
    <name type="scientific">Methanobrevibacter curvatus</name>
    <dbReference type="NCBI Taxonomy" id="49547"/>
    <lineage>
        <taxon>Archaea</taxon>
        <taxon>Methanobacteriati</taxon>
        <taxon>Methanobacteriota</taxon>
        <taxon>Methanomada group</taxon>
        <taxon>Methanobacteria</taxon>
        <taxon>Methanobacteriales</taxon>
        <taxon>Methanobacteriaceae</taxon>
        <taxon>Methanobrevibacter</taxon>
    </lineage>
</organism>
<dbReference type="EMBL" id="LWMV01000226">
    <property type="protein sequence ID" value="KZX10065.1"/>
    <property type="molecule type" value="Genomic_DNA"/>
</dbReference>
<feature type="domain" description="AAA-ATPase-like" evidence="1">
    <location>
        <begin position="5"/>
        <end position="201"/>
    </location>
</feature>
<dbReference type="InterPro" id="IPR018631">
    <property type="entry name" value="AAA-ATPase-like_dom"/>
</dbReference>
<keyword evidence="3" id="KW-1185">Reference proteome</keyword>
<dbReference type="Pfam" id="PF09820">
    <property type="entry name" value="AAA-ATPase_like"/>
    <property type="match status" value="1"/>
</dbReference>
<dbReference type="Proteomes" id="UP000077245">
    <property type="component" value="Unassembled WGS sequence"/>
</dbReference>
<dbReference type="InterPro" id="IPR027417">
    <property type="entry name" value="P-loop_NTPase"/>
</dbReference>
<dbReference type="InterPro" id="IPR012547">
    <property type="entry name" value="PDDEXK_9"/>
</dbReference>
<gene>
    <name evidence="2" type="ORF">MBCUR_19350</name>
</gene>
<dbReference type="AlphaFoldDB" id="A0A162F9Z1"/>
<dbReference type="PANTHER" id="PTHR34825:SF1">
    <property type="entry name" value="AAA-ATPASE-LIKE DOMAIN-CONTAINING PROTEIN"/>
    <property type="match status" value="1"/>
</dbReference>
<dbReference type="Gene3D" id="3.40.50.300">
    <property type="entry name" value="P-loop containing nucleotide triphosphate hydrolases"/>
    <property type="match status" value="1"/>
</dbReference>
<dbReference type="PATRIC" id="fig|49547.3.peg.2045"/>